<keyword evidence="7" id="KW-0482">Metalloprotease</keyword>
<feature type="domain" description="Csd3-like second N-terminal" evidence="11">
    <location>
        <begin position="65"/>
        <end position="178"/>
    </location>
</feature>
<keyword evidence="9" id="KW-0812">Transmembrane</keyword>
<dbReference type="GO" id="GO:0030313">
    <property type="term" value="C:cell envelope"/>
    <property type="evidence" value="ECO:0007669"/>
    <property type="project" value="UniProtKB-SubCell"/>
</dbReference>
<dbReference type="InterPro" id="IPR016047">
    <property type="entry name" value="M23ase_b-sheet_dom"/>
</dbReference>
<evidence type="ECO:0000256" key="2">
    <source>
        <dbReference type="ARBA" id="ARBA00004196"/>
    </source>
</evidence>
<feature type="transmembrane region" description="Helical" evidence="9">
    <location>
        <begin position="12"/>
        <end position="35"/>
    </location>
</feature>
<keyword evidence="14" id="KW-1185">Reference proteome</keyword>
<evidence type="ECO:0000256" key="7">
    <source>
        <dbReference type="ARBA" id="ARBA00023049"/>
    </source>
</evidence>
<dbReference type="PANTHER" id="PTHR21666:SF288">
    <property type="entry name" value="CELL DIVISION PROTEIN YTFB"/>
    <property type="match status" value="1"/>
</dbReference>
<reference evidence="13" key="1">
    <citation type="submission" date="2011-08" db="EMBL/GenBank/DDBJ databases">
        <authorList>
            <person name="Hoffman M."/>
            <person name="Strain E.A."/>
            <person name="Brown E."/>
            <person name="Allard M.W."/>
        </authorList>
    </citation>
    <scope>NUCLEOTIDE SEQUENCE</scope>
    <source>
        <strain evidence="13">ATCC 19109</strain>
    </source>
</reference>
<protein>
    <submittedName>
        <fullName evidence="12">Peptidase M23</fullName>
    </submittedName>
</protein>
<comment type="subcellular location">
    <subcellularLocation>
        <location evidence="2">Cell envelope</location>
    </subcellularLocation>
</comment>
<dbReference type="Gene3D" id="3.10.450.350">
    <property type="match status" value="1"/>
</dbReference>
<name>F9TCC6_9VIBR</name>
<dbReference type="InterPro" id="IPR050570">
    <property type="entry name" value="Cell_wall_metabolism_enzyme"/>
</dbReference>
<evidence type="ECO:0000313" key="13">
    <source>
        <dbReference type="EMBL" id="EGU47894.1"/>
    </source>
</evidence>
<dbReference type="Proteomes" id="UP000003836">
    <property type="component" value="Unassembled WGS sequence"/>
</dbReference>
<dbReference type="Proteomes" id="UP000030071">
    <property type="component" value="Chromosome 1"/>
</dbReference>
<dbReference type="Pfam" id="PF01551">
    <property type="entry name" value="Peptidase_M23"/>
    <property type="match status" value="1"/>
</dbReference>
<evidence type="ECO:0000256" key="3">
    <source>
        <dbReference type="ARBA" id="ARBA00022670"/>
    </source>
</evidence>
<feature type="compositionally biased region" description="Polar residues" evidence="8">
    <location>
        <begin position="249"/>
        <end position="267"/>
    </location>
</feature>
<dbReference type="GO" id="GO:0006508">
    <property type="term" value="P:proteolysis"/>
    <property type="evidence" value="ECO:0007669"/>
    <property type="project" value="UniProtKB-KW"/>
</dbReference>
<keyword evidence="5" id="KW-0378">Hydrolase</keyword>
<evidence type="ECO:0000313" key="12">
    <source>
        <dbReference type="EMBL" id="AIW13539.1"/>
    </source>
</evidence>
<evidence type="ECO:0000259" key="11">
    <source>
        <dbReference type="Pfam" id="PF19425"/>
    </source>
</evidence>
<accession>F9TCC6</accession>
<dbReference type="HOGENOM" id="CLU_026846_1_1_6"/>
<dbReference type="CDD" id="cd12797">
    <property type="entry name" value="M23_peptidase"/>
    <property type="match status" value="1"/>
</dbReference>
<organism evidence="12 15">
    <name type="scientific">Vibrio tubiashii ATCC 19109</name>
    <dbReference type="NCBI Taxonomy" id="1051646"/>
    <lineage>
        <taxon>Bacteria</taxon>
        <taxon>Pseudomonadati</taxon>
        <taxon>Pseudomonadota</taxon>
        <taxon>Gammaproteobacteria</taxon>
        <taxon>Vibrionales</taxon>
        <taxon>Vibrionaceae</taxon>
        <taxon>Vibrio</taxon>
        <taxon>Vibrio oreintalis group</taxon>
    </lineage>
</organism>
<dbReference type="eggNOG" id="COG0739">
    <property type="taxonomic scope" value="Bacteria"/>
</dbReference>
<evidence type="ECO:0000256" key="4">
    <source>
        <dbReference type="ARBA" id="ARBA00022723"/>
    </source>
</evidence>
<dbReference type="InterPro" id="IPR045834">
    <property type="entry name" value="Csd3_N2"/>
</dbReference>
<feature type="region of interest" description="Disordered" evidence="8">
    <location>
        <begin position="249"/>
        <end position="270"/>
    </location>
</feature>
<dbReference type="EMBL" id="AFWI01000203">
    <property type="protein sequence ID" value="EGU47894.1"/>
    <property type="molecule type" value="Genomic_DNA"/>
</dbReference>
<keyword evidence="6" id="KW-0862">Zinc</keyword>
<evidence type="ECO:0000256" key="9">
    <source>
        <dbReference type="SAM" id="Phobius"/>
    </source>
</evidence>
<dbReference type="GO" id="GO:0046872">
    <property type="term" value="F:metal ion binding"/>
    <property type="evidence" value="ECO:0007669"/>
    <property type="project" value="UniProtKB-KW"/>
</dbReference>
<dbReference type="PANTHER" id="PTHR21666">
    <property type="entry name" value="PEPTIDASE-RELATED"/>
    <property type="match status" value="1"/>
</dbReference>
<keyword evidence="9" id="KW-1133">Transmembrane helix</keyword>
<evidence type="ECO:0000256" key="6">
    <source>
        <dbReference type="ARBA" id="ARBA00022833"/>
    </source>
</evidence>
<dbReference type="EMBL" id="CP009354">
    <property type="protein sequence ID" value="AIW13539.1"/>
    <property type="molecule type" value="Genomic_DNA"/>
</dbReference>
<proteinExistence type="predicted"/>
<dbReference type="SUPFAM" id="SSF51261">
    <property type="entry name" value="Duplicated hybrid motif"/>
    <property type="match status" value="1"/>
</dbReference>
<dbReference type="STRING" id="1051646.IX91_04880"/>
<evidence type="ECO:0000313" key="14">
    <source>
        <dbReference type="Proteomes" id="UP000003836"/>
    </source>
</evidence>
<keyword evidence="4" id="KW-0479">Metal-binding</keyword>
<reference evidence="13 14" key="2">
    <citation type="journal article" date="2012" name="Int. J. Syst. Evol. Microbiol.">
        <title>Vibrio caribbeanicus sp. nov., isolated from the marine sponge Scleritoderma cyanea.</title>
        <authorList>
            <person name="Hoffmann M."/>
            <person name="Monday S.R."/>
            <person name="Allard M.W."/>
            <person name="Strain E.A."/>
            <person name="Whittaker P."/>
            <person name="Naum M."/>
            <person name="McCarthy P.J."/>
            <person name="Lopez J.V."/>
            <person name="Fischer M."/>
            <person name="Brown E.W."/>
        </authorList>
    </citation>
    <scope>NUCLEOTIDE SEQUENCE [LARGE SCALE GENOMIC DNA]</scope>
    <source>
        <strain evidence="13 14">ATCC 19109</strain>
    </source>
</reference>
<evidence type="ECO:0000256" key="5">
    <source>
        <dbReference type="ARBA" id="ARBA00022801"/>
    </source>
</evidence>
<comment type="cofactor">
    <cofactor evidence="1">
        <name>Zn(2+)</name>
        <dbReference type="ChEBI" id="CHEBI:29105"/>
    </cofactor>
</comment>
<dbReference type="GeneID" id="23444048"/>
<keyword evidence="9" id="KW-0472">Membrane</keyword>
<evidence type="ECO:0000259" key="10">
    <source>
        <dbReference type="Pfam" id="PF01551"/>
    </source>
</evidence>
<gene>
    <name evidence="12" type="ORF">IX91_04880</name>
    <name evidence="13" type="ORF">VITU9109_03022</name>
</gene>
<dbReference type="GO" id="GO:0004222">
    <property type="term" value="F:metalloendopeptidase activity"/>
    <property type="evidence" value="ECO:0007669"/>
    <property type="project" value="TreeGrafter"/>
</dbReference>
<dbReference type="KEGG" id="vtu:IX91_04880"/>
<sequence>MTSLILRQNSNNIALALFVTSVALVIGVSITRYTLSPDYDLEAPRHLTVSDEYTDSLPRALPKSESIITGSIDYSFVNSILNSGLSNKEITTLLNLIGDEFDIIGSVKKGDRFAIKLNNNNHNERSIRSFYYNGSESDFFISTNKNNEALNQFGEKVDSKNAYKYPLSNTYKVSSEFSLKRLHPITNRVMPHLGTDYAVPVGTPIHSIADGRVIKSRYNRFAGHYINIQHSDGAVSRYLHLSKRSVQTGDRVSQGQEIGRSGNSGRTTGPHLHIELILNGKHVNFERHTAPNLYTITDPKKLIATQKERTELIQALSHARLGLPKS</sequence>
<feature type="domain" description="M23ase beta-sheet core" evidence="10">
    <location>
        <begin position="191"/>
        <end position="284"/>
    </location>
</feature>
<reference evidence="12 15" key="3">
    <citation type="submission" date="2014-08" db="EMBL/GenBank/DDBJ databases">
        <title>First Complete Genome Sequence of the Shellfish Pathogen Vibrio tubiashii.</title>
        <authorList>
            <person name="Richards G.P."/>
            <person name="Needleman D.S."/>
            <person name="Watson M.A."/>
            <person name="Bono J.L."/>
        </authorList>
    </citation>
    <scope>NUCLEOTIDE SEQUENCE [LARGE SCALE GENOMIC DNA]</scope>
    <source>
        <strain evidence="12 15">ATCC 19109</strain>
    </source>
</reference>
<dbReference type="AlphaFoldDB" id="F9TCC6"/>
<dbReference type="Pfam" id="PF19425">
    <property type="entry name" value="Csd3_N2"/>
    <property type="match status" value="1"/>
</dbReference>
<dbReference type="InterPro" id="IPR011055">
    <property type="entry name" value="Dup_hybrid_motif"/>
</dbReference>
<keyword evidence="3" id="KW-0645">Protease</keyword>
<evidence type="ECO:0000256" key="8">
    <source>
        <dbReference type="SAM" id="MobiDB-lite"/>
    </source>
</evidence>
<evidence type="ECO:0000313" key="15">
    <source>
        <dbReference type="Proteomes" id="UP000030071"/>
    </source>
</evidence>
<dbReference type="RefSeq" id="WP_004748322.1">
    <property type="nucleotide sequence ID" value="NZ_AFWI01000203.1"/>
</dbReference>
<evidence type="ECO:0000256" key="1">
    <source>
        <dbReference type="ARBA" id="ARBA00001947"/>
    </source>
</evidence>
<dbReference type="PATRIC" id="fig|1051646.9.peg.953"/>
<dbReference type="Gene3D" id="2.70.70.10">
    <property type="entry name" value="Glucose Permease (Domain IIA)"/>
    <property type="match status" value="1"/>
</dbReference>